<feature type="region of interest" description="Disordered" evidence="1">
    <location>
        <begin position="222"/>
        <end position="265"/>
    </location>
</feature>
<gene>
    <name evidence="4" type="ORF">BN1204_040200</name>
    <name evidence="3" type="ORF">NCLIV_040200</name>
</gene>
<reference evidence="3" key="1">
    <citation type="submission" date="2011-02" db="EMBL/GenBank/DDBJ databases">
        <authorList>
            <person name="Aslett M."/>
        </authorList>
    </citation>
    <scope>NUCLEOTIDE SEQUENCE</scope>
    <source>
        <strain evidence="3">Liverpool</strain>
    </source>
</reference>
<dbReference type="eggNOG" id="ENOG502R0DJ">
    <property type="taxonomic scope" value="Eukaryota"/>
</dbReference>
<dbReference type="OMA" id="DIMCLLH"/>
<dbReference type="AlphaFoldDB" id="F0VBG1"/>
<feature type="region of interest" description="Disordered" evidence="1">
    <location>
        <begin position="29"/>
        <end position="101"/>
    </location>
</feature>
<feature type="compositionally biased region" description="Basic and acidic residues" evidence="1">
    <location>
        <begin position="284"/>
        <end position="296"/>
    </location>
</feature>
<evidence type="ECO:0000313" key="4">
    <source>
        <dbReference type="EMBL" id="CEL68246.1"/>
    </source>
</evidence>
<feature type="compositionally biased region" description="Basic and acidic residues" evidence="1">
    <location>
        <begin position="153"/>
        <end position="165"/>
    </location>
</feature>
<feature type="chain" id="PRO_5007654963" evidence="2">
    <location>
        <begin position="26"/>
        <end position="501"/>
    </location>
</feature>
<evidence type="ECO:0000256" key="1">
    <source>
        <dbReference type="SAM" id="MobiDB-lite"/>
    </source>
</evidence>
<evidence type="ECO:0000256" key="2">
    <source>
        <dbReference type="SAM" id="SignalP"/>
    </source>
</evidence>
<evidence type="ECO:0000313" key="5">
    <source>
        <dbReference type="Proteomes" id="UP000007494"/>
    </source>
</evidence>
<keyword evidence="2" id="KW-0732">Signal</keyword>
<sequence length="501" mass="54501">MVSVRLASALVWAALSLKAQGVVQAASPVRPAVAEEPTDSPGGSVAEGGERFSIEKQASTLSIPESLSANSTSTFPLPDEPDVAEDYPAGPKDASEEAPHYQDLSLSEGAELFDRKTKKLQTGKARHPRLRGHAQQAYSGKLGRKGLFSQNEKSTDHHDEEAFTHKKDRKREHATKSVVGEGKNVLREDEAHTRLSALSKNAGVPERGSLARKRRPADTKLFPIGKTQSTNDTQNILGKEKHRRGTPAKNVSHGQSRGKEQTVGSKISAAVVEEKLLDFSSEADATREETPKKSIEHSTQLSGSNSYVDRDAGVHQEESTGDIEFLIKKAVRGAALNAVIIQYLVDEARKGDTDTKGLLEQQVNNLNSLAVKFMKFNRDMKEAVDNASDNPELQTQLVTYWLNHIIAQQLVIFRTLDPAMLKLEPKLTQSHQPSSSGSHSYELSEEPTTKHGKEAIATPNPHEEYPPSATKAVLQGSAVSTEGDFDATTVDSSSVHIDNES</sequence>
<feature type="compositionally biased region" description="Polar residues" evidence="1">
    <location>
        <begin position="297"/>
        <end position="307"/>
    </location>
</feature>
<dbReference type="EMBL" id="FR823385">
    <property type="protein sequence ID" value="CBZ50945.1"/>
    <property type="molecule type" value="Genomic_DNA"/>
</dbReference>
<reference evidence="5" key="3">
    <citation type="journal article" date="2012" name="PLoS Pathog.">
        <title>Comparative genomics of the apicomplexan parasites Toxoplasma gondii and Neospora caninum: Coccidia differing in host range and transmission strategy.</title>
        <authorList>
            <person name="Reid A.J."/>
            <person name="Vermont S.J."/>
            <person name="Cotton J.A."/>
            <person name="Harris D."/>
            <person name="Hill-Cawthorne G.A."/>
            <person name="Konen-Waisman S."/>
            <person name="Latham S.M."/>
            <person name="Mourier T."/>
            <person name="Norton R."/>
            <person name="Quail M.A."/>
            <person name="Sanders M."/>
            <person name="Shanmugam D."/>
            <person name="Sohal A."/>
            <person name="Wasmuth J.D."/>
            <person name="Brunk B."/>
            <person name="Grigg M.E."/>
            <person name="Howard J.C."/>
            <person name="Parkinson J."/>
            <person name="Roos D.S."/>
            <person name="Trees A.J."/>
            <person name="Berriman M."/>
            <person name="Pain A."/>
            <person name="Wastling J.M."/>
        </authorList>
    </citation>
    <scope>NUCLEOTIDE SEQUENCE [LARGE SCALE GENOMIC DNA]</scope>
    <source>
        <strain evidence="5">Liverpool</strain>
    </source>
</reference>
<dbReference type="GeneID" id="13439931"/>
<feature type="compositionally biased region" description="Polar residues" evidence="1">
    <location>
        <begin position="489"/>
        <end position="501"/>
    </location>
</feature>
<feature type="region of interest" description="Disordered" evidence="1">
    <location>
        <begin position="427"/>
        <end position="501"/>
    </location>
</feature>
<feature type="compositionally biased region" description="Low complexity" evidence="1">
    <location>
        <begin position="429"/>
        <end position="441"/>
    </location>
</feature>
<feature type="compositionally biased region" description="Polar residues" evidence="1">
    <location>
        <begin position="226"/>
        <end position="236"/>
    </location>
</feature>
<dbReference type="RefSeq" id="XP_003880978.1">
    <property type="nucleotide sequence ID" value="XM_003880929.1"/>
</dbReference>
<dbReference type="InParanoid" id="F0VBG1"/>
<feature type="region of interest" description="Disordered" evidence="1">
    <location>
        <begin position="149"/>
        <end position="178"/>
    </location>
</feature>
<dbReference type="OrthoDB" id="330866at2759"/>
<dbReference type="VEuPathDB" id="ToxoDB:NCLIV_040200"/>
<reference evidence="3" key="2">
    <citation type="submission" date="2011-03" db="EMBL/GenBank/DDBJ databases">
        <title>Comparative genomics and transcriptomics of Neospora caninum and Toxoplasma gondii.</title>
        <authorList>
            <person name="Reid A.J."/>
            <person name="Sohal A."/>
            <person name="Harris D."/>
            <person name="Quail M."/>
            <person name="Sanders M."/>
            <person name="Berriman M."/>
            <person name="Wastling J.M."/>
            <person name="Pain A."/>
        </authorList>
    </citation>
    <scope>NUCLEOTIDE SEQUENCE</scope>
    <source>
        <strain evidence="3">Liverpool</strain>
    </source>
</reference>
<accession>F0VBG1</accession>
<dbReference type="EMBL" id="LN714484">
    <property type="protein sequence ID" value="CEL68246.1"/>
    <property type="molecule type" value="Genomic_DNA"/>
</dbReference>
<name>F0VBG1_NEOCL</name>
<proteinExistence type="predicted"/>
<keyword evidence="5" id="KW-1185">Reference proteome</keyword>
<evidence type="ECO:0000313" key="3">
    <source>
        <dbReference type="EMBL" id="CBZ50945.1"/>
    </source>
</evidence>
<feature type="region of interest" description="Disordered" evidence="1">
    <location>
        <begin position="282"/>
        <end position="307"/>
    </location>
</feature>
<feature type="compositionally biased region" description="Polar residues" evidence="1">
    <location>
        <begin position="56"/>
        <end position="75"/>
    </location>
</feature>
<feature type="signal peptide" evidence="2">
    <location>
        <begin position="1"/>
        <end position="25"/>
    </location>
</feature>
<protein>
    <submittedName>
        <fullName evidence="3">Uncharacterized protein</fullName>
    </submittedName>
</protein>
<dbReference type="Proteomes" id="UP000007494">
    <property type="component" value="Chromosome IX"/>
</dbReference>
<reference evidence="4" key="4">
    <citation type="journal article" date="2015" name="PLoS ONE">
        <title>Comprehensive Evaluation of Toxoplasma gondii VEG and Neospora caninum LIV Genomes with Tachyzoite Stage Transcriptome and Proteome Defines Novel Transcript Features.</title>
        <authorList>
            <person name="Ramaprasad A."/>
            <person name="Mourier T."/>
            <person name="Naeem R."/>
            <person name="Malas T.B."/>
            <person name="Moussa E."/>
            <person name="Panigrahi A."/>
            <person name="Vermont S.J."/>
            <person name="Otto T.D."/>
            <person name="Wastling J."/>
            <person name="Pain A."/>
        </authorList>
    </citation>
    <scope>NUCLEOTIDE SEQUENCE</scope>
    <source>
        <strain evidence="4">Liverpool</strain>
    </source>
</reference>
<organism evidence="3 5">
    <name type="scientific">Neospora caninum (strain Liverpool)</name>
    <dbReference type="NCBI Taxonomy" id="572307"/>
    <lineage>
        <taxon>Eukaryota</taxon>
        <taxon>Sar</taxon>
        <taxon>Alveolata</taxon>
        <taxon>Apicomplexa</taxon>
        <taxon>Conoidasida</taxon>
        <taxon>Coccidia</taxon>
        <taxon>Eucoccidiorida</taxon>
        <taxon>Eimeriorina</taxon>
        <taxon>Sarcocystidae</taxon>
        <taxon>Neospora</taxon>
    </lineage>
</organism>